<name>A0A166WQT8_9PEZI</name>
<feature type="compositionally biased region" description="Basic and acidic residues" evidence="2">
    <location>
        <begin position="11"/>
        <end position="20"/>
    </location>
</feature>
<dbReference type="CDD" id="cd12148">
    <property type="entry name" value="fungal_TF_MHR"/>
    <property type="match status" value="1"/>
</dbReference>
<gene>
    <name evidence="4" type="ORF">CT0861_00949</name>
</gene>
<accession>A0A166WQT8</accession>
<evidence type="ECO:0000256" key="1">
    <source>
        <dbReference type="ARBA" id="ARBA00023242"/>
    </source>
</evidence>
<keyword evidence="1" id="KW-0539">Nucleus</keyword>
<dbReference type="PANTHER" id="PTHR46910">
    <property type="entry name" value="TRANSCRIPTION FACTOR PDR1"/>
    <property type="match status" value="1"/>
</dbReference>
<sequence length="711" mass="79364">MDAESPSIGAESHRGEKGRVDDDEGIVSQLSVRCDRRHPCSHCVKTDAACNYPAKQKPKERRQRVFISELYERKIDFIAKKLEEFGKVLGHMENSPQISIACTRPSPNDGTPSFLEESPEAHSAAAGLQRKKVNILTPKVEYEGESSLSAQAAFANRFLQQAVSNRHSTDITGEMASVLGALSRTLGGQKDRNDTEYLYTNARTMEPGCSVRDLPMPPVDLVFLQLIQLAEHPRVRFFWNHDATTVAPFTEFFLKVYSPGDATHADLIIINAGLYWLFLECMNATQNTDTKSHYKAQAFTCRDNLETVLSSLPFHLPSTIETTCAMCLAALYCLEICQPSAAWNFIATASHMVQTLGCHSIVAMARESPETKNGKMKLFWLIYVIEKGLSLRLGRSSTIRDSDVTVPRPKINIWMDPEMACLFPRSTDFAMLQGLVYDQIYSPAALIQPQENRYTEKLAEAIGKQLYEAIVRTDKVNQLSLACLIYRAIPPEAGEKTVFGKACIATARQALEEHQRCMASVAGLEEYFLEFYVNWALLVSPFVPFIVMFCHVIETCDEKDLDLLAGLVATLRSTTAETFSYAIKKELRLFNVLYDVACSYMKLKSESSHKQPLIGGPGEDWGISAGFMQQSQVQSAALAQETSNLDEMTSVPQDPTAFTDISLGGHETDSEWASFTLPGDLAMEVDEQGSHLGNWLYMNNQMIRALENNFF</sequence>
<evidence type="ECO:0000313" key="4">
    <source>
        <dbReference type="EMBL" id="KZL75901.1"/>
    </source>
</evidence>
<protein>
    <submittedName>
        <fullName evidence="4">Fungal specific transcription factor</fullName>
    </submittedName>
</protein>
<evidence type="ECO:0000259" key="3">
    <source>
        <dbReference type="SMART" id="SM00906"/>
    </source>
</evidence>
<dbReference type="GO" id="GO:0006351">
    <property type="term" value="P:DNA-templated transcription"/>
    <property type="evidence" value="ECO:0007669"/>
    <property type="project" value="InterPro"/>
</dbReference>
<dbReference type="Gene3D" id="4.10.240.10">
    <property type="entry name" value="Zn(2)-C6 fungal-type DNA-binding domain"/>
    <property type="match status" value="1"/>
</dbReference>
<dbReference type="Proteomes" id="UP000076552">
    <property type="component" value="Unassembled WGS sequence"/>
</dbReference>
<dbReference type="GO" id="GO:0003677">
    <property type="term" value="F:DNA binding"/>
    <property type="evidence" value="ECO:0007669"/>
    <property type="project" value="InterPro"/>
</dbReference>
<dbReference type="GO" id="GO:0008270">
    <property type="term" value="F:zinc ion binding"/>
    <property type="evidence" value="ECO:0007669"/>
    <property type="project" value="InterPro"/>
</dbReference>
<feature type="domain" description="Xylanolytic transcriptional activator regulatory" evidence="3">
    <location>
        <begin position="342"/>
        <end position="415"/>
    </location>
</feature>
<dbReference type="AlphaFoldDB" id="A0A166WQT8"/>
<dbReference type="InterPro" id="IPR050987">
    <property type="entry name" value="AtrR-like"/>
</dbReference>
<proteinExistence type="predicted"/>
<dbReference type="InterPro" id="IPR007219">
    <property type="entry name" value="XnlR_reg_dom"/>
</dbReference>
<comment type="caution">
    <text evidence="4">The sequence shown here is derived from an EMBL/GenBank/DDBJ whole genome shotgun (WGS) entry which is preliminary data.</text>
</comment>
<organism evidence="4 5">
    <name type="scientific">Colletotrichum tofieldiae</name>
    <dbReference type="NCBI Taxonomy" id="708197"/>
    <lineage>
        <taxon>Eukaryota</taxon>
        <taxon>Fungi</taxon>
        <taxon>Dikarya</taxon>
        <taxon>Ascomycota</taxon>
        <taxon>Pezizomycotina</taxon>
        <taxon>Sordariomycetes</taxon>
        <taxon>Hypocreomycetidae</taxon>
        <taxon>Glomerellales</taxon>
        <taxon>Glomerellaceae</taxon>
        <taxon>Colletotrichum</taxon>
        <taxon>Colletotrichum spaethianum species complex</taxon>
    </lineage>
</organism>
<dbReference type="GO" id="GO:0000981">
    <property type="term" value="F:DNA-binding transcription factor activity, RNA polymerase II-specific"/>
    <property type="evidence" value="ECO:0007669"/>
    <property type="project" value="InterPro"/>
</dbReference>
<feature type="region of interest" description="Disordered" evidence="2">
    <location>
        <begin position="1"/>
        <end position="24"/>
    </location>
</feature>
<evidence type="ECO:0000256" key="2">
    <source>
        <dbReference type="SAM" id="MobiDB-lite"/>
    </source>
</evidence>
<evidence type="ECO:0000313" key="5">
    <source>
        <dbReference type="Proteomes" id="UP000076552"/>
    </source>
</evidence>
<dbReference type="InterPro" id="IPR036864">
    <property type="entry name" value="Zn2-C6_fun-type_DNA-bd_sf"/>
</dbReference>
<dbReference type="EMBL" id="LFIV01000020">
    <property type="protein sequence ID" value="KZL75901.1"/>
    <property type="molecule type" value="Genomic_DNA"/>
</dbReference>
<reference evidence="4 5" key="1">
    <citation type="submission" date="2015-06" db="EMBL/GenBank/DDBJ databases">
        <title>Survival trade-offs in plant roots during colonization by closely related pathogenic and mutualistic fungi.</title>
        <authorList>
            <person name="Hacquard S."/>
            <person name="Kracher B."/>
            <person name="Hiruma K."/>
            <person name="Weinman A."/>
            <person name="Muench P."/>
            <person name="Garrido Oter R."/>
            <person name="Ver Loren van Themaat E."/>
            <person name="Dallerey J.-F."/>
            <person name="Damm U."/>
            <person name="Henrissat B."/>
            <person name="Lespinet O."/>
            <person name="Thon M."/>
            <person name="Kemen E."/>
            <person name="McHardy A.C."/>
            <person name="Schulze-Lefert P."/>
            <person name="O'Connell R.J."/>
        </authorList>
    </citation>
    <scope>NUCLEOTIDE SEQUENCE [LARGE SCALE GENOMIC DNA]</scope>
    <source>
        <strain evidence="4 5">0861</strain>
    </source>
</reference>
<dbReference type="PANTHER" id="PTHR46910:SF5">
    <property type="entry name" value="ZN(II)2CYS6 TRANSCRIPTION FACTOR (EUROFUNG)"/>
    <property type="match status" value="1"/>
</dbReference>
<dbReference type="SMART" id="SM00906">
    <property type="entry name" value="Fungal_trans"/>
    <property type="match status" value="1"/>
</dbReference>
<dbReference type="Pfam" id="PF04082">
    <property type="entry name" value="Fungal_trans"/>
    <property type="match status" value="1"/>
</dbReference>
<keyword evidence="5" id="KW-1185">Reference proteome</keyword>
<dbReference type="STRING" id="708197.A0A166WQT8"/>